<feature type="repeat" description="PPR" evidence="2">
    <location>
        <begin position="925"/>
        <end position="959"/>
    </location>
</feature>
<organism evidence="3 4">
    <name type="scientific">Ceratopteris richardii</name>
    <name type="common">Triangle waterfern</name>
    <dbReference type="NCBI Taxonomy" id="49495"/>
    <lineage>
        <taxon>Eukaryota</taxon>
        <taxon>Viridiplantae</taxon>
        <taxon>Streptophyta</taxon>
        <taxon>Embryophyta</taxon>
        <taxon>Tracheophyta</taxon>
        <taxon>Polypodiopsida</taxon>
        <taxon>Polypodiidae</taxon>
        <taxon>Polypodiales</taxon>
        <taxon>Pteridineae</taxon>
        <taxon>Pteridaceae</taxon>
        <taxon>Parkerioideae</taxon>
        <taxon>Ceratopteris</taxon>
    </lineage>
</organism>
<reference evidence="3" key="1">
    <citation type="submission" date="2021-08" db="EMBL/GenBank/DDBJ databases">
        <title>WGS assembly of Ceratopteris richardii.</title>
        <authorList>
            <person name="Marchant D.B."/>
            <person name="Chen G."/>
            <person name="Jenkins J."/>
            <person name="Shu S."/>
            <person name="Leebens-Mack J."/>
            <person name="Grimwood J."/>
            <person name="Schmutz J."/>
            <person name="Soltis P."/>
            <person name="Soltis D."/>
            <person name="Chen Z.-H."/>
        </authorList>
    </citation>
    <scope>NUCLEOTIDE SEQUENCE</scope>
    <source>
        <strain evidence="3">Whitten #5841</strain>
        <tissue evidence="3">Leaf</tissue>
    </source>
</reference>
<dbReference type="AlphaFoldDB" id="A0A8T2UAD2"/>
<feature type="repeat" description="PPR" evidence="2">
    <location>
        <begin position="314"/>
        <end position="348"/>
    </location>
</feature>
<dbReference type="Pfam" id="PF01535">
    <property type="entry name" value="PPR"/>
    <property type="match status" value="5"/>
</dbReference>
<name>A0A8T2UAD2_CERRI</name>
<accession>A0A8T2UAD2</accession>
<dbReference type="OrthoDB" id="185373at2759"/>
<dbReference type="GO" id="GO:0003723">
    <property type="term" value="F:RNA binding"/>
    <property type="evidence" value="ECO:0007669"/>
    <property type="project" value="InterPro"/>
</dbReference>
<dbReference type="PANTHER" id="PTHR47926">
    <property type="entry name" value="PENTATRICOPEPTIDE REPEAT-CONTAINING PROTEIN"/>
    <property type="match status" value="1"/>
</dbReference>
<evidence type="ECO:0000256" key="1">
    <source>
        <dbReference type="ARBA" id="ARBA00022737"/>
    </source>
</evidence>
<dbReference type="InterPro" id="IPR011990">
    <property type="entry name" value="TPR-like_helical_dom_sf"/>
</dbReference>
<dbReference type="PROSITE" id="PS51375">
    <property type="entry name" value="PPR"/>
    <property type="match status" value="10"/>
</dbReference>
<evidence type="ECO:0000313" key="3">
    <source>
        <dbReference type="EMBL" id="KAH7432837.1"/>
    </source>
</evidence>
<feature type="repeat" description="PPR" evidence="2">
    <location>
        <begin position="448"/>
        <end position="482"/>
    </location>
</feature>
<sequence>MVRQYLSMLATGREKSDILKGNIHDAISRLELALSAMEEGVEPPGFELFLSALELCKERSCMHDAMRMFTCMQRCGLETHETLGNYIVPLLAEVGNLGDAKKVFNKLAFRNEYSWNSIISGLVQYEDPHHALILYPKMYEDSVNLSGFTFVALLRACLNLKDAQRGEELHVEIARFGLGRNLFVVSTLVAMYMNCGLFMKALEAFDQLTQRDVISWNALIGGFCKLGFFHEAYLWYREMQLEYCLPNQVTYIFLFRVVTGLEVIQIGQELHAEIVMKGVMETNGDVGNELIEMYANSGLFADAESVCGKLLFRNTMTWTALIAGYCKYRLFEAAISCLKQMQMDGIAPCCVTYINILKACGAVVDMGQGIHADIVKKGLLENNLVSTALIDMYGTIGMVSEAQNLFDNLCSRDVVSWTALIAGYSKYGYLKEAADSFFAMVEENVPPDIMSWNALLEGFAKNGFGEIVLECLEQMQSKGIQPDALTFLFSLKACCNLVAKNKGRELHMEITKTGYLESNLVIGNALVDFYATVGWLDEAEIVLHTLPVQDVVSWTSLMAGYTRHDLGHEALHLFNKMLSHNVVPNIVTFVCGVKACSLAVNLLKGQELHAEIEKKGLLSFDAVGNALVDMYASWGWLAESQGVFNKLQFKDTITWTTLIAGYAKHGLSDKAICCFEEMKSKGVVPDAVSWSALITGYAMSNAPKEVMKCLEEMKSADICPDSVTYVSSLKVCGTAQTVWMGQQIHKEIVVLGLSDKSIVVGNALLDIYATSGLLLEALAVFDKLLHRDAVSWTSLIAGYTKHGYGEEAIDCFEQMQLQGFLPDEVTFVCVLRACGMEGATQTGHTISETLIRSGVLEKNILLCNSLLNMYIDCGLLKNASEIFNKFLKQDVSSWTTMMAGYAKYGFTEKALKCFEKMESAGISPKIPSWNALLVGYACSGDCENAFHAFTRMNVEGIDPNNDTFTGILTACSHGGLVDLGHLYFRAMSSCFVIFPIIEHHICMVDLLGRAGQLDNAVTFVNQMPYHPTLVVWHAILGACRKWSDLEVAQQAYKHAVQLNAKDIGTYVCMFNIYADAGFYRCSGDL</sequence>
<dbReference type="PANTHER" id="PTHR47926:SF533">
    <property type="entry name" value="DYW DOMAIN-CONTAINING PROTEIN"/>
    <property type="match status" value="1"/>
</dbReference>
<dbReference type="Pfam" id="PF13812">
    <property type="entry name" value="PPR_3"/>
    <property type="match status" value="1"/>
</dbReference>
<dbReference type="FunFam" id="1.25.40.10:FF:000344">
    <property type="entry name" value="Pentatricopeptide repeat-containing protein"/>
    <property type="match status" value="1"/>
</dbReference>
<feature type="repeat" description="PPR" evidence="2">
    <location>
        <begin position="890"/>
        <end position="924"/>
    </location>
</feature>
<dbReference type="InterPro" id="IPR046960">
    <property type="entry name" value="PPR_At4g14850-like_plant"/>
</dbReference>
<dbReference type="EMBL" id="CM035412">
    <property type="protein sequence ID" value="KAH7432837.1"/>
    <property type="molecule type" value="Genomic_DNA"/>
</dbReference>
<feature type="repeat" description="PPR" evidence="2">
    <location>
        <begin position="413"/>
        <end position="447"/>
    </location>
</feature>
<feature type="repeat" description="PPR" evidence="2">
    <location>
        <begin position="651"/>
        <end position="685"/>
    </location>
</feature>
<evidence type="ECO:0008006" key="5">
    <source>
        <dbReference type="Google" id="ProtNLM"/>
    </source>
</evidence>
<keyword evidence="1" id="KW-0677">Repeat</keyword>
<feature type="repeat" description="PPR" evidence="2">
    <location>
        <begin position="550"/>
        <end position="584"/>
    </location>
</feature>
<proteinExistence type="predicted"/>
<feature type="repeat" description="PPR" evidence="2">
    <location>
        <begin position="686"/>
        <end position="720"/>
    </location>
</feature>
<feature type="repeat" description="PPR" evidence="2">
    <location>
        <begin position="788"/>
        <end position="822"/>
    </location>
</feature>
<dbReference type="GO" id="GO:0009451">
    <property type="term" value="P:RNA modification"/>
    <property type="evidence" value="ECO:0007669"/>
    <property type="project" value="InterPro"/>
</dbReference>
<evidence type="ECO:0000256" key="2">
    <source>
        <dbReference type="PROSITE-ProRule" id="PRU00708"/>
    </source>
</evidence>
<dbReference type="Gene3D" id="1.25.40.10">
    <property type="entry name" value="Tetratricopeptide repeat domain"/>
    <property type="match status" value="8"/>
</dbReference>
<feature type="repeat" description="PPR" evidence="2">
    <location>
        <begin position="212"/>
        <end position="246"/>
    </location>
</feature>
<dbReference type="InterPro" id="IPR002885">
    <property type="entry name" value="PPR_rpt"/>
</dbReference>
<gene>
    <name evidence="3" type="ORF">KP509_07G042700</name>
</gene>
<dbReference type="Pfam" id="PF13041">
    <property type="entry name" value="PPR_2"/>
    <property type="match status" value="6"/>
</dbReference>
<keyword evidence="4" id="KW-1185">Reference proteome</keyword>
<comment type="caution">
    <text evidence="3">The sequence shown here is derived from an EMBL/GenBank/DDBJ whole genome shotgun (WGS) entry which is preliminary data.</text>
</comment>
<protein>
    <recommendedName>
        <fullName evidence="5">Pentatricopeptide repeat-containing protein</fullName>
    </recommendedName>
</protein>
<evidence type="ECO:0000313" key="4">
    <source>
        <dbReference type="Proteomes" id="UP000825935"/>
    </source>
</evidence>
<dbReference type="Proteomes" id="UP000825935">
    <property type="component" value="Chromosome 7"/>
</dbReference>
<dbReference type="FunFam" id="1.25.40.10:FF:000242">
    <property type="entry name" value="Pentatricopeptide repeat-containing protein"/>
    <property type="match status" value="1"/>
</dbReference>
<dbReference type="NCBIfam" id="TIGR00756">
    <property type="entry name" value="PPR"/>
    <property type="match status" value="9"/>
</dbReference>